<dbReference type="Proteomes" id="UP001500416">
    <property type="component" value="Unassembled WGS sequence"/>
</dbReference>
<evidence type="ECO:0000313" key="1">
    <source>
        <dbReference type="EMBL" id="GAA0251448.1"/>
    </source>
</evidence>
<comment type="caution">
    <text evidence="1">The sequence shown here is derived from an EMBL/GenBank/DDBJ whole genome shotgun (WGS) entry which is preliminary data.</text>
</comment>
<gene>
    <name evidence="1" type="ORF">GCM10010492_59780</name>
</gene>
<proteinExistence type="predicted"/>
<reference evidence="2" key="1">
    <citation type="journal article" date="2019" name="Int. J. Syst. Evol. Microbiol.">
        <title>The Global Catalogue of Microorganisms (GCM) 10K type strain sequencing project: providing services to taxonomists for standard genome sequencing and annotation.</title>
        <authorList>
            <consortium name="The Broad Institute Genomics Platform"/>
            <consortium name="The Broad Institute Genome Sequencing Center for Infectious Disease"/>
            <person name="Wu L."/>
            <person name="Ma J."/>
        </authorList>
    </citation>
    <scope>NUCLEOTIDE SEQUENCE [LARGE SCALE GENOMIC DNA]</scope>
    <source>
        <strain evidence="2">JCM 3380</strain>
    </source>
</reference>
<protein>
    <submittedName>
        <fullName evidence="1">Uncharacterized protein</fullName>
    </submittedName>
</protein>
<evidence type="ECO:0000313" key="2">
    <source>
        <dbReference type="Proteomes" id="UP001500416"/>
    </source>
</evidence>
<accession>A0ABP3E4T0</accession>
<keyword evidence="2" id="KW-1185">Reference proteome</keyword>
<name>A0ABP3E4T0_9PSEU</name>
<dbReference type="EMBL" id="BAAABU010000019">
    <property type="protein sequence ID" value="GAA0251448.1"/>
    <property type="molecule type" value="Genomic_DNA"/>
</dbReference>
<organism evidence="1 2">
    <name type="scientific">Saccharothrix mutabilis subsp. mutabilis</name>
    <dbReference type="NCBI Taxonomy" id="66855"/>
    <lineage>
        <taxon>Bacteria</taxon>
        <taxon>Bacillati</taxon>
        <taxon>Actinomycetota</taxon>
        <taxon>Actinomycetes</taxon>
        <taxon>Pseudonocardiales</taxon>
        <taxon>Pseudonocardiaceae</taxon>
        <taxon>Saccharothrix</taxon>
    </lineage>
</organism>
<sequence>MAWTPQEQGHTVTYEEFSTDPLVKDTVTRLAAEFGGRVPRKVVLSTVADARRDLEGQIVPEAIGEMLHRLAHHRLGTLPSGANR</sequence>